<dbReference type="InterPro" id="IPR013497">
    <property type="entry name" value="Topo_IA_cen"/>
</dbReference>
<evidence type="ECO:0000256" key="7">
    <source>
        <dbReference type="ARBA" id="ARBA00023125"/>
    </source>
</evidence>
<dbReference type="InterPro" id="IPR006171">
    <property type="entry name" value="TOPRIM_dom"/>
</dbReference>
<dbReference type="GO" id="GO:0003917">
    <property type="term" value="F:DNA topoisomerase type I (single strand cut, ATP-independent) activity"/>
    <property type="evidence" value="ECO:0007669"/>
    <property type="project" value="UniProtKB-EC"/>
</dbReference>
<dbReference type="CDD" id="cd03362">
    <property type="entry name" value="TOPRIM_TopoIA_TopoIII"/>
    <property type="match status" value="1"/>
</dbReference>
<keyword evidence="7" id="KW-0238">DNA-binding</keyword>
<dbReference type="InterPro" id="IPR000380">
    <property type="entry name" value="Topo_IA"/>
</dbReference>
<comment type="caution">
    <text evidence="15">The sequence shown here is derived from an EMBL/GenBank/DDBJ whole genome shotgun (WGS) entry which is preliminary data.</text>
</comment>
<keyword evidence="6" id="KW-0799">Topoisomerase</keyword>
<dbReference type="Gene3D" id="1.10.460.10">
    <property type="entry name" value="Topoisomerase I, domain 2"/>
    <property type="match status" value="1"/>
</dbReference>
<evidence type="ECO:0000256" key="4">
    <source>
        <dbReference type="ARBA" id="ARBA00022723"/>
    </source>
</evidence>
<dbReference type="InterPro" id="IPR023406">
    <property type="entry name" value="Topo_IA_AS"/>
</dbReference>
<comment type="similarity">
    <text evidence="2">Belongs to the type IA topoisomerase family.</text>
</comment>
<protein>
    <recommendedName>
        <fullName evidence="3">DNA topoisomerase</fullName>
        <ecNumber evidence="3">5.6.2.1</ecNumber>
    </recommendedName>
    <alternativeName>
        <fullName evidence="12">Omega-protein</fullName>
    </alternativeName>
    <alternativeName>
        <fullName evidence="11">Relaxing enzyme</fullName>
    </alternativeName>
    <alternativeName>
        <fullName evidence="9">Swivelase</fullName>
    </alternativeName>
    <alternativeName>
        <fullName evidence="10">Untwisting enzyme</fullName>
    </alternativeName>
</protein>
<dbReference type="GO" id="GO:0006281">
    <property type="term" value="P:DNA repair"/>
    <property type="evidence" value="ECO:0007669"/>
    <property type="project" value="TreeGrafter"/>
</dbReference>
<name>K6ZBB2_9ALTE</name>
<dbReference type="GO" id="GO:0006310">
    <property type="term" value="P:DNA recombination"/>
    <property type="evidence" value="ECO:0007669"/>
    <property type="project" value="TreeGrafter"/>
</dbReference>
<keyword evidence="4" id="KW-0479">Metal-binding</keyword>
<dbReference type="GO" id="GO:0003677">
    <property type="term" value="F:DNA binding"/>
    <property type="evidence" value="ECO:0007669"/>
    <property type="project" value="UniProtKB-KW"/>
</dbReference>
<evidence type="ECO:0000256" key="2">
    <source>
        <dbReference type="ARBA" id="ARBA00009446"/>
    </source>
</evidence>
<dbReference type="AlphaFoldDB" id="K6ZBB2"/>
<evidence type="ECO:0000259" key="14">
    <source>
        <dbReference type="PROSITE" id="PS52039"/>
    </source>
</evidence>
<dbReference type="PROSITE" id="PS52039">
    <property type="entry name" value="TOPO_IA_2"/>
    <property type="match status" value="1"/>
</dbReference>
<dbReference type="GO" id="GO:0006265">
    <property type="term" value="P:DNA topological change"/>
    <property type="evidence" value="ECO:0007669"/>
    <property type="project" value="InterPro"/>
</dbReference>
<dbReference type="NCBIfam" id="TIGR01056">
    <property type="entry name" value="topB"/>
    <property type="match status" value="1"/>
</dbReference>
<dbReference type="SMART" id="SM00436">
    <property type="entry name" value="TOP1Bc"/>
    <property type="match status" value="1"/>
</dbReference>
<dbReference type="CDD" id="cd00186">
    <property type="entry name" value="TOP1Ac"/>
    <property type="match status" value="1"/>
</dbReference>
<dbReference type="EC" id="5.6.2.1" evidence="3"/>
<dbReference type="PROSITE" id="PS50880">
    <property type="entry name" value="TOPRIM"/>
    <property type="match status" value="1"/>
</dbReference>
<dbReference type="Gene3D" id="1.10.290.10">
    <property type="entry name" value="Topoisomerase I, domain 4"/>
    <property type="match status" value="1"/>
</dbReference>
<evidence type="ECO:0000313" key="15">
    <source>
        <dbReference type="EMBL" id="GAC33381.1"/>
    </source>
</evidence>
<evidence type="ECO:0000256" key="8">
    <source>
        <dbReference type="ARBA" id="ARBA00023235"/>
    </source>
</evidence>
<dbReference type="InterPro" id="IPR034144">
    <property type="entry name" value="TOPRIM_TopoIII"/>
</dbReference>
<dbReference type="PANTHER" id="PTHR11390">
    <property type="entry name" value="PROKARYOTIC DNA TOPOISOMERASE"/>
    <property type="match status" value="1"/>
</dbReference>
<dbReference type="InterPro" id="IPR013825">
    <property type="entry name" value="Topo_IA_cen_sub2"/>
</dbReference>
<feature type="domain" description="Topo IA-type catalytic" evidence="14">
    <location>
        <begin position="155"/>
        <end position="607"/>
    </location>
</feature>
<evidence type="ECO:0000256" key="9">
    <source>
        <dbReference type="ARBA" id="ARBA00030003"/>
    </source>
</evidence>
<dbReference type="Proteomes" id="UP000006322">
    <property type="component" value="Unassembled WGS sequence"/>
</dbReference>
<proteinExistence type="inferred from homology"/>
<evidence type="ECO:0000256" key="6">
    <source>
        <dbReference type="ARBA" id="ARBA00023029"/>
    </source>
</evidence>
<dbReference type="OrthoDB" id="9803554at2"/>
<reference evidence="16" key="1">
    <citation type="journal article" date="2014" name="Environ. Microbiol.">
        <title>Comparative genomics of the marine bacterial genus Glaciecola reveals the high degree of genomic diversity and genomic characteristic for cold adaptation.</title>
        <authorList>
            <person name="Qin Q.L."/>
            <person name="Xie B.B."/>
            <person name="Yu Y."/>
            <person name="Shu Y.L."/>
            <person name="Rong J.C."/>
            <person name="Zhang Y.J."/>
            <person name="Zhao D.L."/>
            <person name="Chen X.L."/>
            <person name="Zhang X.Y."/>
            <person name="Chen B."/>
            <person name="Zhou B.C."/>
            <person name="Zhang Y.Z."/>
        </authorList>
    </citation>
    <scope>NUCLEOTIDE SEQUENCE [LARGE SCALE GENOMIC DNA]</scope>
    <source>
        <strain evidence="16">LMG 21857</strain>
    </source>
</reference>
<dbReference type="EMBL" id="BAER01000059">
    <property type="protein sequence ID" value="GAC33381.1"/>
    <property type="molecule type" value="Genomic_DNA"/>
</dbReference>
<evidence type="ECO:0000256" key="1">
    <source>
        <dbReference type="ARBA" id="ARBA00000213"/>
    </source>
</evidence>
<dbReference type="Pfam" id="PF01131">
    <property type="entry name" value="Topoisom_bac"/>
    <property type="match status" value="1"/>
</dbReference>
<dbReference type="Gene3D" id="2.70.20.10">
    <property type="entry name" value="Topoisomerase I, domain 3"/>
    <property type="match status" value="1"/>
</dbReference>
<dbReference type="SMART" id="SM00437">
    <property type="entry name" value="TOP1Ac"/>
    <property type="match status" value="1"/>
</dbReference>
<dbReference type="InterPro" id="IPR003601">
    <property type="entry name" value="Topo_IA_2"/>
</dbReference>
<dbReference type="NCBIfam" id="NF005829">
    <property type="entry name" value="PRK07726.1"/>
    <property type="match status" value="1"/>
</dbReference>
<dbReference type="FunFam" id="3.40.50.140:FF:000004">
    <property type="entry name" value="DNA topoisomerase 3"/>
    <property type="match status" value="1"/>
</dbReference>
<evidence type="ECO:0000256" key="10">
    <source>
        <dbReference type="ARBA" id="ARBA00031985"/>
    </source>
</evidence>
<comment type="catalytic activity">
    <reaction evidence="1">
        <text>ATP-independent breakage of single-stranded DNA, followed by passage and rejoining.</text>
        <dbReference type="EC" id="5.6.2.1"/>
    </reaction>
</comment>
<dbReference type="Pfam" id="PF01751">
    <property type="entry name" value="Toprim"/>
    <property type="match status" value="1"/>
</dbReference>
<gene>
    <name evidence="15" type="primary">topB</name>
    <name evidence="15" type="ORF">GPLA_2479</name>
</gene>
<organism evidence="15 16">
    <name type="scientific">Paraglaciecola polaris LMG 21857</name>
    <dbReference type="NCBI Taxonomy" id="1129793"/>
    <lineage>
        <taxon>Bacteria</taxon>
        <taxon>Pseudomonadati</taxon>
        <taxon>Pseudomonadota</taxon>
        <taxon>Gammaproteobacteria</taxon>
        <taxon>Alteromonadales</taxon>
        <taxon>Alteromonadaceae</taxon>
        <taxon>Paraglaciecola</taxon>
    </lineage>
</organism>
<evidence type="ECO:0000256" key="3">
    <source>
        <dbReference type="ARBA" id="ARBA00012891"/>
    </source>
</evidence>
<dbReference type="InterPro" id="IPR005738">
    <property type="entry name" value="TopoIII"/>
</dbReference>
<dbReference type="PRINTS" id="PR00417">
    <property type="entry name" value="PRTPISMRASEI"/>
</dbReference>
<dbReference type="STRING" id="1129793.GPLA_2479"/>
<dbReference type="SMART" id="SM00493">
    <property type="entry name" value="TOPRIM"/>
    <property type="match status" value="1"/>
</dbReference>
<dbReference type="InterPro" id="IPR013824">
    <property type="entry name" value="Topo_IA_cen_sub1"/>
</dbReference>
<dbReference type="InterPro" id="IPR003602">
    <property type="entry name" value="Topo_IA_DNA-bd_dom"/>
</dbReference>
<evidence type="ECO:0000256" key="5">
    <source>
        <dbReference type="ARBA" id="ARBA00022842"/>
    </source>
</evidence>
<dbReference type="PANTHER" id="PTHR11390:SF21">
    <property type="entry name" value="DNA TOPOISOMERASE 3-ALPHA"/>
    <property type="match status" value="1"/>
</dbReference>
<evidence type="ECO:0000256" key="12">
    <source>
        <dbReference type="ARBA" id="ARBA00032877"/>
    </source>
</evidence>
<accession>K6ZBB2</accession>
<keyword evidence="5" id="KW-0460">Magnesium</keyword>
<dbReference type="PROSITE" id="PS00396">
    <property type="entry name" value="TOPO_IA_1"/>
    <property type="match status" value="1"/>
</dbReference>
<feature type="domain" description="Toprim" evidence="13">
    <location>
        <begin position="1"/>
        <end position="134"/>
    </location>
</feature>
<dbReference type="GO" id="GO:0046872">
    <property type="term" value="F:metal ion binding"/>
    <property type="evidence" value="ECO:0007669"/>
    <property type="project" value="UniProtKB-KW"/>
</dbReference>
<dbReference type="Gene3D" id="3.40.50.140">
    <property type="match status" value="1"/>
</dbReference>
<dbReference type="FunFam" id="1.10.290.10:FF:000004">
    <property type="entry name" value="DNA topoisomerase 3"/>
    <property type="match status" value="1"/>
</dbReference>
<dbReference type="GO" id="GO:0043597">
    <property type="term" value="C:cytoplasmic replication fork"/>
    <property type="evidence" value="ECO:0007669"/>
    <property type="project" value="TreeGrafter"/>
</dbReference>
<dbReference type="InterPro" id="IPR023405">
    <property type="entry name" value="Topo_IA_core_domain"/>
</dbReference>
<evidence type="ECO:0000313" key="16">
    <source>
        <dbReference type="Proteomes" id="UP000006322"/>
    </source>
</evidence>
<keyword evidence="16" id="KW-1185">Reference proteome</keyword>
<keyword evidence="8 15" id="KW-0413">Isomerase</keyword>
<sequence length="639" mass="71181">MIIYIAEKPSLGRAIAQGFAGRQQKRDGYIELENGDCVTWCIGHLLEQAEPDKYDPAYAKWTLQHLPIVPDNWLLVPKKGTSKQLTVVKRLLKTASQVINAGDPDREGQLLVDEVITYCKVKRSVIVNAGRLLINDLNVNAVKKSLNNIRSNREFTGLSISALARSRADWLYGLNLTRAYTLLGQRGGYSGVLSVGRVQTPVLGLVVRRDAELAQFQSKPFYEVFATLVTQAGHPQGRQQFQAKWQPSAACEPYQDEEGRVIVKKLAETVVNKTRGQSGIVQANTQKNKQSPPPLPYNLSALQIEASKRFNLSPKAVLDVCQSLYERHQLITYPRSDSRYLPTEHFKEVPSVLAAIKANSPEHKNAVDNAKHTLKSKAWNDSKVEAHHAIIPSSRNKVLSSLSTDEAKIYQLIATQYIMQFYEPHKYQEQILVVIIAGGEFVAKTKATVALGWLALTKQADDKTTHPLPALSKGQAVDCLDSQLIEKQTTPPKHFTEATLLAAMTGIARYVQNNDIKKILKDTDGLGTEATRASIIDLLFKRQFMQKNGKEIHATLTGKALINALPSEATQPDMTAIWESNLDKIAQRQMRYQDFMLPLTQSIGNMISSSQQIDTSLFAGLASTKPAYKKKWRKNKKTG</sequence>
<evidence type="ECO:0000256" key="11">
    <source>
        <dbReference type="ARBA" id="ARBA00032235"/>
    </source>
</evidence>
<evidence type="ECO:0000259" key="13">
    <source>
        <dbReference type="PROSITE" id="PS50880"/>
    </source>
</evidence>
<dbReference type="SUPFAM" id="SSF56712">
    <property type="entry name" value="Prokaryotic type I DNA topoisomerase"/>
    <property type="match status" value="1"/>
</dbReference>
<dbReference type="InterPro" id="IPR013826">
    <property type="entry name" value="Topo_IA_cen_sub3"/>
</dbReference>
<dbReference type="RefSeq" id="WP_007105160.1">
    <property type="nucleotide sequence ID" value="NZ_BAER01000059.1"/>
</dbReference>